<dbReference type="AlphaFoldDB" id="A0AAV7GTH8"/>
<protein>
    <submittedName>
        <fullName evidence="1">Uncharacterized protein</fullName>
    </submittedName>
</protein>
<dbReference type="Proteomes" id="UP000775213">
    <property type="component" value="Unassembled WGS sequence"/>
</dbReference>
<comment type="caution">
    <text evidence="1">The sequence shown here is derived from an EMBL/GenBank/DDBJ whole genome shotgun (WGS) entry which is preliminary data.</text>
</comment>
<sequence length="147" mass="16805">MSKLEELRIERKQTWMDLELEWPEDHCRRAPSGSGSDLGLWRKLQDQNPLGGRSSGMDCKYLKVLQPLDFNPVSGLHILYDIDSSDPNMIDGQSVSQAAPCPSERKVPLSIFLLDGEYEIEFTILSIYALQLVSTPTEKYYKILREL</sequence>
<proteinExistence type="predicted"/>
<keyword evidence="2" id="KW-1185">Reference proteome</keyword>
<organism evidence="1 2">
    <name type="scientific">Dendrobium chrysotoxum</name>
    <name type="common">Orchid</name>
    <dbReference type="NCBI Taxonomy" id="161865"/>
    <lineage>
        <taxon>Eukaryota</taxon>
        <taxon>Viridiplantae</taxon>
        <taxon>Streptophyta</taxon>
        <taxon>Embryophyta</taxon>
        <taxon>Tracheophyta</taxon>
        <taxon>Spermatophyta</taxon>
        <taxon>Magnoliopsida</taxon>
        <taxon>Liliopsida</taxon>
        <taxon>Asparagales</taxon>
        <taxon>Orchidaceae</taxon>
        <taxon>Epidendroideae</taxon>
        <taxon>Malaxideae</taxon>
        <taxon>Dendrobiinae</taxon>
        <taxon>Dendrobium</taxon>
    </lineage>
</organism>
<evidence type="ECO:0000313" key="2">
    <source>
        <dbReference type="Proteomes" id="UP000775213"/>
    </source>
</evidence>
<evidence type="ECO:0000313" key="1">
    <source>
        <dbReference type="EMBL" id="KAH0459054.1"/>
    </source>
</evidence>
<reference evidence="1 2" key="1">
    <citation type="journal article" date="2021" name="Hortic Res">
        <title>Chromosome-scale assembly of the Dendrobium chrysotoxum genome enhances the understanding of orchid evolution.</title>
        <authorList>
            <person name="Zhang Y."/>
            <person name="Zhang G.Q."/>
            <person name="Zhang D."/>
            <person name="Liu X.D."/>
            <person name="Xu X.Y."/>
            <person name="Sun W.H."/>
            <person name="Yu X."/>
            <person name="Zhu X."/>
            <person name="Wang Z.W."/>
            <person name="Zhao X."/>
            <person name="Zhong W.Y."/>
            <person name="Chen H."/>
            <person name="Yin W.L."/>
            <person name="Huang T."/>
            <person name="Niu S.C."/>
            <person name="Liu Z.J."/>
        </authorList>
    </citation>
    <scope>NUCLEOTIDE SEQUENCE [LARGE SCALE GENOMIC DNA]</scope>
    <source>
        <strain evidence="1">Lindl</strain>
    </source>
</reference>
<gene>
    <name evidence="1" type="ORF">IEQ34_011868</name>
</gene>
<name>A0AAV7GTH8_DENCH</name>
<dbReference type="EMBL" id="JAGFBR010000011">
    <property type="protein sequence ID" value="KAH0459054.1"/>
    <property type="molecule type" value="Genomic_DNA"/>
</dbReference>
<accession>A0AAV7GTH8</accession>